<proteinExistence type="predicted"/>
<dbReference type="AlphaFoldDB" id="A0A166UN62"/>
<dbReference type="InterPro" id="IPR018763">
    <property type="entry name" value="DUF2334"/>
</dbReference>
<protein>
    <recommendedName>
        <fullName evidence="2">Copper amine oxidase-like N-terminal domain-containing protein</fullName>
    </recommendedName>
</protein>
<evidence type="ECO:0000313" key="5">
    <source>
        <dbReference type="Proteomes" id="UP000077384"/>
    </source>
</evidence>
<sequence>MIFERSDIIRSRKFIILTIIIALTVFTLLGTIIFKDSIISVKGSSSYKNFSLDSFDLKKAPINLVYENKKIKIDLPIGVKSNIYYIPVNEIVSNLNGKFSIKHGKAELNFLSTRSLIDTKGTTYKINGTTHKLRHKVFLKQNILYISLFDFTNMFNLKTYWNEKSSEICFYKNKDIVTLSTTPIKKKAALLRLEDVSAGGLYNSHETLEKLRIVTDYLYAKGTIFYVAWVPRYVDPSMNIDNNLLEKNNMFNADFVFTLDYMINKNGILGLHGYTHQYGNTKSIDAIEFHRSKKDNIPASAEYAKDRISKAIQTAKALDINCDFFEAPHYAILPEQMTAIEKSFNYMYEPYSINGGFTESKHIVKFENSHRKAVYIPTPLGYVDGKSDCRNMLNKIREISDSTVASLFYHPYIEFDYINLSTEKNGYPTYTYSSNSPLHQMVEVLNKKGYNFNSIDNLLRSK</sequence>
<accession>A0A166UN62</accession>
<dbReference type="Pfam" id="PF10096">
    <property type="entry name" value="DUF2334"/>
    <property type="match status" value="1"/>
</dbReference>
<evidence type="ECO:0000313" key="3">
    <source>
        <dbReference type="EMBL" id="OAA95078.1"/>
    </source>
</evidence>
<dbReference type="GO" id="GO:0005975">
    <property type="term" value="P:carbohydrate metabolic process"/>
    <property type="evidence" value="ECO:0007669"/>
    <property type="project" value="InterPro"/>
</dbReference>
<feature type="domain" description="Copper amine oxidase-like N-terminal" evidence="2">
    <location>
        <begin position="67"/>
        <end position="168"/>
    </location>
</feature>
<organism evidence="3 5">
    <name type="scientific">Clostridium coskatii</name>
    <dbReference type="NCBI Taxonomy" id="1705578"/>
    <lineage>
        <taxon>Bacteria</taxon>
        <taxon>Bacillati</taxon>
        <taxon>Bacillota</taxon>
        <taxon>Clostridia</taxon>
        <taxon>Eubacteriales</taxon>
        <taxon>Clostridiaceae</taxon>
        <taxon>Clostridium</taxon>
    </lineage>
</organism>
<dbReference type="PATRIC" id="fig|1705578.3.peg.308"/>
<evidence type="ECO:0000259" key="2">
    <source>
        <dbReference type="Pfam" id="PF07833"/>
    </source>
</evidence>
<dbReference type="InterPro" id="IPR012854">
    <property type="entry name" value="Cu_amine_oxidase-like_N"/>
</dbReference>
<reference evidence="4 6" key="2">
    <citation type="journal article" date="2016" name="Front. Microbiol.">
        <title>Industrial Acetogenic Biocatalysts: A Comparative Metabolic and Genomic Analysis.</title>
        <authorList>
            <person name="Bengelsdorf F."/>
            <person name="Poehlein A."/>
            <person name="Sonja S."/>
            <person name="Erz C."/>
            <person name="Hummel T."/>
            <person name="Hoffmeister S."/>
            <person name="Daniel R."/>
            <person name="Durre P."/>
        </authorList>
    </citation>
    <scope>NUCLEOTIDE SEQUENCE [LARGE SCALE GENOMIC DNA]</scope>
    <source>
        <strain evidence="4 6">PTA-10522</strain>
    </source>
</reference>
<dbReference type="Proteomes" id="UP000077384">
    <property type="component" value="Unassembled WGS sequence"/>
</dbReference>
<keyword evidence="1" id="KW-1133">Transmembrane helix</keyword>
<dbReference type="EMBL" id="LITQ01000001">
    <property type="protein sequence ID" value="OAA95078.1"/>
    <property type="molecule type" value="Genomic_DNA"/>
</dbReference>
<keyword evidence="1" id="KW-0812">Transmembrane</keyword>
<dbReference type="SUPFAM" id="SSF88713">
    <property type="entry name" value="Glycoside hydrolase/deacetylase"/>
    <property type="match status" value="1"/>
</dbReference>
<dbReference type="InterPro" id="IPR011330">
    <property type="entry name" value="Glyco_hydro/deAcase_b/a-brl"/>
</dbReference>
<feature type="transmembrane region" description="Helical" evidence="1">
    <location>
        <begin position="14"/>
        <end position="34"/>
    </location>
</feature>
<dbReference type="EMBL" id="LROR01000022">
    <property type="protein sequence ID" value="OBR97574.1"/>
    <property type="molecule type" value="Genomic_DNA"/>
</dbReference>
<evidence type="ECO:0000313" key="4">
    <source>
        <dbReference type="EMBL" id="OBR97574.1"/>
    </source>
</evidence>
<keyword evidence="1" id="KW-0472">Membrane</keyword>
<dbReference type="Proteomes" id="UP000093694">
    <property type="component" value="Unassembled WGS sequence"/>
</dbReference>
<comment type="caution">
    <text evidence="3">The sequence shown here is derived from an EMBL/GenBank/DDBJ whole genome shotgun (WGS) entry which is preliminary data.</text>
</comment>
<evidence type="ECO:0000256" key="1">
    <source>
        <dbReference type="SAM" id="Phobius"/>
    </source>
</evidence>
<name>A0A166UN62_9CLOT</name>
<evidence type="ECO:0000313" key="6">
    <source>
        <dbReference type="Proteomes" id="UP000093694"/>
    </source>
</evidence>
<gene>
    <name evidence="4" type="ORF">CLCOS_02890</name>
    <name evidence="3" type="ORF">WX73_01487</name>
</gene>
<dbReference type="Pfam" id="PF07833">
    <property type="entry name" value="Cu_amine_oxidN1"/>
    <property type="match status" value="1"/>
</dbReference>
<dbReference type="RefSeq" id="WP_063599958.1">
    <property type="nucleotide sequence ID" value="NZ_LITQ01000001.1"/>
</dbReference>
<reference evidence="3 5" key="1">
    <citation type="journal article" date="2015" name="Biotechnol. Bioeng.">
        <title>Genome sequence and phenotypic characterization of Caulobacter segnis.</title>
        <authorList>
            <person name="Patel S."/>
            <person name="Fletcher B."/>
            <person name="Scott D.C."/>
            <person name="Ely B."/>
        </authorList>
    </citation>
    <scope>NUCLEOTIDE SEQUENCE [LARGE SCALE GENOMIC DNA]</scope>
    <source>
        <strain evidence="3 5">PS02</strain>
    </source>
</reference>
<keyword evidence="6" id="KW-1185">Reference proteome</keyword>